<protein>
    <submittedName>
        <fullName evidence="1">Uncharacterized protein</fullName>
    </submittedName>
</protein>
<reference evidence="1" key="1">
    <citation type="submission" date="2017-07" db="EMBL/GenBank/DDBJ databases">
        <title>Taro Niue Genome Assembly and Annotation.</title>
        <authorList>
            <person name="Atibalentja N."/>
            <person name="Keating K."/>
            <person name="Fields C.J."/>
        </authorList>
    </citation>
    <scope>NUCLEOTIDE SEQUENCE</scope>
    <source>
        <strain evidence="1">Niue_2</strain>
        <tissue evidence="1">Leaf</tissue>
    </source>
</reference>
<dbReference type="EMBL" id="NMUH01001818">
    <property type="protein sequence ID" value="MQL95667.1"/>
    <property type="molecule type" value="Genomic_DNA"/>
</dbReference>
<organism evidence="1 2">
    <name type="scientific">Colocasia esculenta</name>
    <name type="common">Wild taro</name>
    <name type="synonym">Arum esculentum</name>
    <dbReference type="NCBI Taxonomy" id="4460"/>
    <lineage>
        <taxon>Eukaryota</taxon>
        <taxon>Viridiplantae</taxon>
        <taxon>Streptophyta</taxon>
        <taxon>Embryophyta</taxon>
        <taxon>Tracheophyta</taxon>
        <taxon>Spermatophyta</taxon>
        <taxon>Magnoliopsida</taxon>
        <taxon>Liliopsida</taxon>
        <taxon>Araceae</taxon>
        <taxon>Aroideae</taxon>
        <taxon>Colocasieae</taxon>
        <taxon>Colocasia</taxon>
    </lineage>
</organism>
<gene>
    <name evidence="1" type="ORF">Taro_028333</name>
</gene>
<comment type="caution">
    <text evidence="1">The sequence shown here is derived from an EMBL/GenBank/DDBJ whole genome shotgun (WGS) entry which is preliminary data.</text>
</comment>
<sequence length="112" mass="12227">MLKYSSPNSRDEFYNLLGSCGGVLGGWGAVERPQEAHILPLFVCFSLCNSSPWSRAKASGIASLGADAMQGITAVWYDVIHTRTGQRPAWVCAPPGSLGRSDPRRDTLKRFR</sequence>
<accession>A0A843VMU6</accession>
<dbReference type="AlphaFoldDB" id="A0A843VMU6"/>
<keyword evidence="2" id="KW-1185">Reference proteome</keyword>
<proteinExistence type="predicted"/>
<feature type="non-terminal residue" evidence="1">
    <location>
        <position position="112"/>
    </location>
</feature>
<evidence type="ECO:0000313" key="1">
    <source>
        <dbReference type="EMBL" id="MQL95667.1"/>
    </source>
</evidence>
<evidence type="ECO:0000313" key="2">
    <source>
        <dbReference type="Proteomes" id="UP000652761"/>
    </source>
</evidence>
<dbReference type="Proteomes" id="UP000652761">
    <property type="component" value="Unassembled WGS sequence"/>
</dbReference>
<name>A0A843VMU6_COLES</name>